<comment type="pathway">
    <text evidence="1">Secondary metabolite biosynthesis.</text>
</comment>
<keyword evidence="11" id="KW-1185">Reference proteome</keyword>
<evidence type="ECO:0000256" key="5">
    <source>
        <dbReference type="ARBA" id="ARBA00023026"/>
    </source>
</evidence>
<dbReference type="PROSITE" id="PS52019">
    <property type="entry name" value="PKS_MFAS_DH"/>
    <property type="match status" value="1"/>
</dbReference>
<dbReference type="Gene3D" id="3.40.50.720">
    <property type="entry name" value="NAD(P)-binding Rossmann-like Domain"/>
    <property type="match status" value="1"/>
</dbReference>
<dbReference type="Pfam" id="PF08659">
    <property type="entry name" value="KR"/>
    <property type="match status" value="1"/>
</dbReference>
<dbReference type="SUPFAM" id="SSF52151">
    <property type="entry name" value="FabD/lysophospholipase-like"/>
    <property type="match status" value="1"/>
</dbReference>
<dbReference type="EMBL" id="JADNYJ010000045">
    <property type="protein sequence ID" value="KAF8900861.1"/>
    <property type="molecule type" value="Genomic_DNA"/>
</dbReference>
<dbReference type="Pfam" id="PF00501">
    <property type="entry name" value="AMP-binding"/>
    <property type="match status" value="1"/>
</dbReference>
<dbReference type="SMART" id="SM00827">
    <property type="entry name" value="PKS_AT"/>
    <property type="match status" value="1"/>
</dbReference>
<evidence type="ECO:0000313" key="11">
    <source>
        <dbReference type="Proteomes" id="UP000724874"/>
    </source>
</evidence>
<dbReference type="InterPro" id="IPR014031">
    <property type="entry name" value="Ketoacyl_synth_C"/>
</dbReference>
<dbReference type="InterPro" id="IPR036736">
    <property type="entry name" value="ACP-like_sf"/>
</dbReference>
<evidence type="ECO:0000256" key="6">
    <source>
        <dbReference type="PROSITE-ProRule" id="PRU01363"/>
    </source>
</evidence>
<dbReference type="InterPro" id="IPR057326">
    <property type="entry name" value="KR_dom"/>
</dbReference>
<reference evidence="10" key="1">
    <citation type="submission" date="2020-11" db="EMBL/GenBank/DDBJ databases">
        <authorList>
            <consortium name="DOE Joint Genome Institute"/>
            <person name="Ahrendt S."/>
            <person name="Riley R."/>
            <person name="Andreopoulos W."/>
            <person name="LaButti K."/>
            <person name="Pangilinan J."/>
            <person name="Ruiz-duenas F.J."/>
            <person name="Barrasa J.M."/>
            <person name="Sanchez-Garcia M."/>
            <person name="Camarero S."/>
            <person name="Miyauchi S."/>
            <person name="Serrano A."/>
            <person name="Linde D."/>
            <person name="Babiker R."/>
            <person name="Drula E."/>
            <person name="Ayuso-Fernandez I."/>
            <person name="Pacheco R."/>
            <person name="Padilla G."/>
            <person name="Ferreira P."/>
            <person name="Barriuso J."/>
            <person name="Kellner H."/>
            <person name="Castanera R."/>
            <person name="Alfaro M."/>
            <person name="Ramirez L."/>
            <person name="Pisabarro A.G."/>
            <person name="Kuo A."/>
            <person name="Tritt A."/>
            <person name="Lipzen A."/>
            <person name="He G."/>
            <person name="Yan M."/>
            <person name="Ng V."/>
            <person name="Cullen D."/>
            <person name="Martin F."/>
            <person name="Rosso M.-N."/>
            <person name="Henrissat B."/>
            <person name="Hibbett D."/>
            <person name="Martinez A.T."/>
            <person name="Grigoriev I.V."/>
        </authorList>
    </citation>
    <scope>NUCLEOTIDE SEQUENCE</scope>
    <source>
        <strain evidence="10">AH 44721</strain>
    </source>
</reference>
<dbReference type="SMART" id="SM00822">
    <property type="entry name" value="PKS_KR"/>
    <property type="match status" value="1"/>
</dbReference>
<dbReference type="Pfam" id="PF02801">
    <property type="entry name" value="Ketoacyl-synt_C"/>
    <property type="match status" value="1"/>
</dbReference>
<dbReference type="Gene3D" id="3.40.50.12780">
    <property type="entry name" value="N-terminal domain of ligase-like"/>
    <property type="match status" value="1"/>
</dbReference>
<dbReference type="CDD" id="cd00833">
    <property type="entry name" value="PKS"/>
    <property type="match status" value="1"/>
</dbReference>
<dbReference type="Gene3D" id="3.10.129.110">
    <property type="entry name" value="Polyketide synthase dehydratase"/>
    <property type="match status" value="1"/>
</dbReference>
<organism evidence="10 11">
    <name type="scientific">Gymnopilus junonius</name>
    <name type="common">Spectacular rustgill mushroom</name>
    <name type="synonym">Gymnopilus spectabilis subsp. junonius</name>
    <dbReference type="NCBI Taxonomy" id="109634"/>
    <lineage>
        <taxon>Eukaryota</taxon>
        <taxon>Fungi</taxon>
        <taxon>Dikarya</taxon>
        <taxon>Basidiomycota</taxon>
        <taxon>Agaricomycotina</taxon>
        <taxon>Agaricomycetes</taxon>
        <taxon>Agaricomycetidae</taxon>
        <taxon>Agaricales</taxon>
        <taxon>Agaricineae</taxon>
        <taxon>Hymenogastraceae</taxon>
        <taxon>Gymnopilus</taxon>
    </lineage>
</organism>
<dbReference type="Pfam" id="PF00698">
    <property type="entry name" value="Acyl_transf_1"/>
    <property type="match status" value="1"/>
</dbReference>
<dbReference type="OrthoDB" id="5334845at2759"/>
<protein>
    <recommendedName>
        <fullName evidence="12">Polyketide synthase</fullName>
    </recommendedName>
</protein>
<dbReference type="SUPFAM" id="SSF51735">
    <property type="entry name" value="NAD(P)-binding Rossmann-fold domains"/>
    <property type="match status" value="1"/>
</dbReference>
<dbReference type="SUPFAM" id="SSF53901">
    <property type="entry name" value="Thiolase-like"/>
    <property type="match status" value="1"/>
</dbReference>
<dbReference type="InterPro" id="IPR000873">
    <property type="entry name" value="AMP-dep_synth/lig_dom"/>
</dbReference>
<dbReference type="InterPro" id="IPR014043">
    <property type="entry name" value="Acyl_transferase_dom"/>
</dbReference>
<keyword evidence="3" id="KW-0597">Phosphoprotein</keyword>
<dbReference type="Gene3D" id="3.30.300.30">
    <property type="match status" value="1"/>
</dbReference>
<dbReference type="Pfam" id="PF23562">
    <property type="entry name" value="AMP-binding_C_3"/>
    <property type="match status" value="1"/>
</dbReference>
<dbReference type="Pfam" id="PF00109">
    <property type="entry name" value="ketoacyl-synt"/>
    <property type="match status" value="1"/>
</dbReference>
<dbReference type="SUPFAM" id="SSF55048">
    <property type="entry name" value="Probable ACP-binding domain of malonyl-CoA ACP transacylase"/>
    <property type="match status" value="1"/>
</dbReference>
<dbReference type="Gene3D" id="3.40.47.10">
    <property type="match status" value="1"/>
</dbReference>
<dbReference type="InterPro" id="IPR001227">
    <property type="entry name" value="Ac_transferase_dom_sf"/>
</dbReference>
<evidence type="ECO:0000313" key="10">
    <source>
        <dbReference type="EMBL" id="KAF8900861.1"/>
    </source>
</evidence>
<dbReference type="CDD" id="cd05274">
    <property type="entry name" value="KR_FAS_SDR_x"/>
    <property type="match status" value="1"/>
</dbReference>
<dbReference type="SMART" id="SM00825">
    <property type="entry name" value="PKS_KS"/>
    <property type="match status" value="1"/>
</dbReference>
<dbReference type="PANTHER" id="PTHR43775">
    <property type="entry name" value="FATTY ACID SYNTHASE"/>
    <property type="match status" value="1"/>
</dbReference>
<dbReference type="InterPro" id="IPR020841">
    <property type="entry name" value="PKS_Beta-ketoAc_synthase_dom"/>
</dbReference>
<name>A0A9P5NNH4_GYMJU</name>
<keyword evidence="4" id="KW-0808">Transferase</keyword>
<dbReference type="InterPro" id="IPR016036">
    <property type="entry name" value="Malonyl_transacylase_ACP-bd"/>
</dbReference>
<dbReference type="InterPro" id="IPR014030">
    <property type="entry name" value="Ketoacyl_synth_N"/>
</dbReference>
<accession>A0A9P5NNH4</accession>
<dbReference type="SUPFAM" id="SSF47336">
    <property type="entry name" value="ACP-like"/>
    <property type="match status" value="1"/>
</dbReference>
<dbReference type="InterPro" id="IPR018201">
    <property type="entry name" value="Ketoacyl_synth_AS"/>
</dbReference>
<dbReference type="InterPro" id="IPR049900">
    <property type="entry name" value="PKS_mFAS_DH"/>
</dbReference>
<dbReference type="InterPro" id="IPR009081">
    <property type="entry name" value="PP-bd_ACP"/>
</dbReference>
<evidence type="ECO:0008006" key="12">
    <source>
        <dbReference type="Google" id="ProtNLM"/>
    </source>
</evidence>
<dbReference type="PROSITE" id="PS52004">
    <property type="entry name" value="KS3_2"/>
    <property type="match status" value="1"/>
</dbReference>
<feature type="region of interest" description="C-terminal hotdog fold" evidence="6">
    <location>
        <begin position="1588"/>
        <end position="1735"/>
    </location>
</feature>
<dbReference type="PROSITE" id="PS50075">
    <property type="entry name" value="CARRIER"/>
    <property type="match status" value="1"/>
</dbReference>
<dbReference type="InterPro" id="IPR036291">
    <property type="entry name" value="NAD(P)-bd_dom_sf"/>
</dbReference>
<dbReference type="InterPro" id="IPR016035">
    <property type="entry name" value="Acyl_Trfase/lysoPLipase"/>
</dbReference>
<dbReference type="GO" id="GO:0004315">
    <property type="term" value="F:3-oxoacyl-[acyl-carrier-protein] synthase activity"/>
    <property type="evidence" value="ECO:0007669"/>
    <property type="project" value="InterPro"/>
</dbReference>
<dbReference type="GO" id="GO:0004312">
    <property type="term" value="F:fatty acid synthase activity"/>
    <property type="evidence" value="ECO:0007669"/>
    <property type="project" value="TreeGrafter"/>
</dbReference>
<dbReference type="InterPro" id="IPR045851">
    <property type="entry name" value="AMP-bd_C_sf"/>
</dbReference>
<gene>
    <name evidence="10" type="ORF">CPB84DRAFT_1778561</name>
</gene>
<feature type="domain" description="Carrier" evidence="7">
    <location>
        <begin position="496"/>
        <end position="572"/>
    </location>
</feature>
<comment type="caution">
    <text evidence="10">The sequence shown here is derived from an EMBL/GenBank/DDBJ whole genome shotgun (WGS) entry which is preliminary data.</text>
</comment>
<dbReference type="Pfam" id="PF22621">
    <property type="entry name" value="CurL-like_PKS_C"/>
    <property type="match status" value="1"/>
</dbReference>
<evidence type="ECO:0000259" key="8">
    <source>
        <dbReference type="PROSITE" id="PS52004"/>
    </source>
</evidence>
<dbReference type="InterPro" id="IPR050091">
    <property type="entry name" value="PKS_NRPS_Biosynth_Enz"/>
</dbReference>
<dbReference type="Proteomes" id="UP000724874">
    <property type="component" value="Unassembled WGS sequence"/>
</dbReference>
<evidence type="ECO:0000259" key="9">
    <source>
        <dbReference type="PROSITE" id="PS52019"/>
    </source>
</evidence>
<feature type="active site" description="Proton donor; for dehydratase activity" evidence="6">
    <location>
        <position position="1644"/>
    </location>
</feature>
<feature type="active site" description="Proton acceptor; for dehydratase activity" evidence="6">
    <location>
        <position position="1497"/>
    </location>
</feature>
<feature type="region of interest" description="N-terminal hotdog fold" evidence="6">
    <location>
        <begin position="1461"/>
        <end position="1575"/>
    </location>
</feature>
<dbReference type="SUPFAM" id="SSF56801">
    <property type="entry name" value="Acetyl-CoA synthetase-like"/>
    <property type="match status" value="1"/>
</dbReference>
<dbReference type="GO" id="GO:0006633">
    <property type="term" value="P:fatty acid biosynthetic process"/>
    <property type="evidence" value="ECO:0007669"/>
    <property type="project" value="InterPro"/>
</dbReference>
<feature type="domain" description="PKS/mFAS DH" evidence="9">
    <location>
        <begin position="1461"/>
        <end position="1735"/>
    </location>
</feature>
<evidence type="ECO:0000256" key="2">
    <source>
        <dbReference type="ARBA" id="ARBA00022450"/>
    </source>
</evidence>
<dbReference type="Pfam" id="PF00550">
    <property type="entry name" value="PP-binding"/>
    <property type="match status" value="1"/>
</dbReference>
<dbReference type="Gene3D" id="3.30.70.3290">
    <property type="match status" value="2"/>
</dbReference>
<keyword evidence="5" id="KW-0843">Virulence</keyword>
<feature type="domain" description="Ketosynthase family 3 (KS3)" evidence="8">
    <location>
        <begin position="594"/>
        <end position="1029"/>
    </location>
</feature>
<evidence type="ECO:0000256" key="3">
    <source>
        <dbReference type="ARBA" id="ARBA00022553"/>
    </source>
</evidence>
<keyword evidence="2" id="KW-0596">Phosphopantetheine</keyword>
<dbReference type="PROSITE" id="PS00606">
    <property type="entry name" value="KS3_1"/>
    <property type="match status" value="1"/>
</dbReference>
<dbReference type="InterPro" id="IPR013968">
    <property type="entry name" value="PKS_KR"/>
</dbReference>
<dbReference type="InterPro" id="IPR042104">
    <property type="entry name" value="PKS_dehydratase_sf"/>
</dbReference>
<dbReference type="Gene3D" id="1.10.1200.10">
    <property type="entry name" value="ACP-like"/>
    <property type="match status" value="1"/>
</dbReference>
<evidence type="ECO:0000256" key="1">
    <source>
        <dbReference type="ARBA" id="ARBA00005179"/>
    </source>
</evidence>
<dbReference type="PANTHER" id="PTHR43775:SF37">
    <property type="entry name" value="SI:DKEY-61P9.11"/>
    <property type="match status" value="1"/>
</dbReference>
<proteinExistence type="predicted"/>
<dbReference type="InterPro" id="IPR042099">
    <property type="entry name" value="ANL_N_sf"/>
</dbReference>
<evidence type="ECO:0000256" key="4">
    <source>
        <dbReference type="ARBA" id="ARBA00022679"/>
    </source>
</evidence>
<sequence>MLATWKLGGIIAPIDRNVPRDIMERMLLNIGPTFVLIPSTEQTVQISSKVGHISLVAFPFDPKSATITALMQKYLDQSPELSAHEYPAPTPEDIALYLHTSSASSVTNVKCVPLTHESILGRLSSSLVVVEARLASGRFRTLAHIGMVTMVPCHRLTSRFLDVCGQLLETALIKKPTAFAGVPWVLEGFMRSFKLEADIVRKGHIQEAMKAFKVFGSGGAATSAECVAWANAQGIPLVLDIGMTELGGPLFHSAANGTEGWYSKDCLLSDAIVKLANEDGESVSTEGELVIRSRFITKGYLQYDNSSFTVEDDNTVTFHTGDIYGYVGDQRLVWRGRKEDYIQMSSGENLDPREVEAILDRCPAILRSCVVGNNFLKTSSQVICAIVEPVRHSILSQDSILAEITRAISSANRGLAPPLRISWARVLILKDDQEIPITKKGAIFRKRLEAMFGERVAELLSRSEEGIAPLVNGVDANKPAHANAANGVNTNTKTKDEVKAIVSRIVLETLKISEKAMENNDQATFAELGMDSAMSTSIVNKLNQELDLHLPLNTCHTHVDLISLTNAILSNLGLDGPSTKIRPSTRVSPLNHEKEEIVIVGQSIRLPGDIYNLESFWKALIDQRDDIATTVPPHRWDHASFYRAPDSKDPPGPCDITLERAGFIEYEAFDHTFFGISSAEAFHVPPNIRLTLELAFEALENANIPPSKVKGSNMGVFVAACMDEGYLSLLFEDKGWGAFTRFYGTGVATSTACGRLSYLLDVHGPSMTIDTACSAGLVAFNQAVQYLQSGEGESAIVCGANTHTWPGTLGFLSAQKMTSVNSRCATYTNMADGYVPAEAAGGLVLKTKSTALRDGDKILAVIKSTDAKSDGRSQGLVAPNVKAQIAMQISLLEKAGFAPSQIDFIEAHGTGTSLGDLIEIQGINEVFESSHAPDRPLVVGTAKSCVGHAELVAGLVGVVKALGTFAAGTVPGLVQLTHDNMNPSLDCSVVPLHLPVDTVNLKTENNLPLRGLILSNGFAGSIAGTILEAPSESSTPMMFVVSGKSHDALTEYLQNYLDFCLNAPASLFHSICYTSCVGREHHRYRFACIAHNMQDLIARIEDRLQNTSPPPSGNARRILLAFPGQGSQYQGMGHYLANQYSGFRSIISDAANKAAALTGYPILPYLVEDSAPGHLSIDQSEVAQVCIFIFQYAIATWLETLGIHAHAVMGTFVVTRAKLLRADPAKPAGMVAVAASEERVATYIEKLALKDRVAIAVYNGSDAIVVSGELKAVDQLMAAVKRDGLRSTKLNIDQGFHSPSISHALPALKLWVDEHEHAIRPLDKAFFSTLRGMELPKEELLTSAYWVDHAKNAVRFIQTARAAHNASSIDVIVDIGPQPTIWSSMQTPEFSGKSRLAMVGKKGKDQVVAMLSALSSLFEKGFTVDFDVLFNQMPYKFAKTDLPTYPFQRLHNYPAFRATRNNIYGAARHQIESVVQVKSAPPKFVVDQALCDFLDFHRIEGRRVLPGAAMVDFFASSASSKTVKIIRFHTPLVLETPETQVRSEIDEQGAYKLVKQDRENTLICSGSIAEQPNTRISKKVDREPEVIPSQMMSKAQIYECFKNVQFGEQFRSVQEVRIWSDHADGDIRVEATQNPAHDRIRKLDACLHMFGAISSRVAPKMDETAGAYLPASLEDFTLHTYDIPYNFTCRYYLPLEVARNARLLTASFEVFSDDGTLLVSCKRYSVAWVPRGVVHKEQKSTTVLENWIRNDWTLKDLPNQGDASVHVFDELVYLGNGSTSRVLNILSSSAKDVVSVGLPGLTMDAIAQKSNNVKSISRDQLDTLPSILRGQDMLVVLDLTKSSNLPGTEGFMALHLQVLAFLKLMISNKLHVTNFVTLTSSSTPLDVLKDGSDLFAENTALTLIGSVVQGMVRVFRRESGLDFAAWCLDLPDTITTPQLQSILPQEIQARYRSAFADTFISYRRKASDHFVLSRLAPVLERIDEVPSRSPFGTTVIVGMGSIGMSLAAALAESGCGPVIFFGRRAESQEQVKKDLAGLPERVRKQCHYRQVDVCDRASLKKTLTDINIAYGGIKNIIHTAAVVKDYTIKATNPSSFTDVLRPKVVGSWNLHAASQELDLALDSFVLCSSTNVIVGNPGQIAYVAANSFMDSLAAYRHNCGLPGTSLQLGAWESKLIANIDMNNSFAHLMKNEEGLPLIMKAMMLPVPVQIIARMDTIKLAATPACAKDPFFAPLLKDSTAVKAGSTKVAEVKPKVSKEDTRKAIIDILRVALELQAGEQLDLADPLTACGADSITFAQFKGQVLKINFVLENYGAA</sequence>
<dbReference type="Gene3D" id="3.40.366.10">
    <property type="entry name" value="Malonyl-Coenzyme A Acyl Carrier Protein, domain 2"/>
    <property type="match status" value="2"/>
</dbReference>
<evidence type="ECO:0000259" key="7">
    <source>
        <dbReference type="PROSITE" id="PS50075"/>
    </source>
</evidence>
<dbReference type="InterPro" id="IPR016039">
    <property type="entry name" value="Thiolase-like"/>
</dbReference>